<dbReference type="PANTHER" id="PTHR43394">
    <property type="entry name" value="ATP-DEPENDENT PERMEASE MDL1, MITOCHONDRIAL"/>
    <property type="match status" value="1"/>
</dbReference>
<comment type="caution">
    <text evidence="10">The sequence shown here is derived from an EMBL/GenBank/DDBJ whole genome shotgun (WGS) entry which is preliminary data.</text>
</comment>
<accession>A0ABW0LW32</accession>
<evidence type="ECO:0000256" key="4">
    <source>
        <dbReference type="ARBA" id="ARBA00022840"/>
    </source>
</evidence>
<keyword evidence="4 10" id="KW-0067">ATP-binding</keyword>
<evidence type="ECO:0000313" key="10">
    <source>
        <dbReference type="EMBL" id="MFC5469137.1"/>
    </source>
</evidence>
<dbReference type="InterPro" id="IPR036640">
    <property type="entry name" value="ABC1_TM_sf"/>
</dbReference>
<feature type="transmembrane region" description="Helical" evidence="7">
    <location>
        <begin position="132"/>
        <end position="155"/>
    </location>
</feature>
<feature type="transmembrane region" description="Helical" evidence="7">
    <location>
        <begin position="239"/>
        <end position="263"/>
    </location>
</feature>
<dbReference type="InterPro" id="IPR017871">
    <property type="entry name" value="ABC_transporter-like_CS"/>
</dbReference>
<keyword evidence="6 7" id="KW-0472">Membrane</keyword>
<name>A0ABW0LW32_9BACL</name>
<evidence type="ECO:0000313" key="11">
    <source>
        <dbReference type="Proteomes" id="UP001596105"/>
    </source>
</evidence>
<dbReference type="EMBL" id="JBHSMH010000025">
    <property type="protein sequence ID" value="MFC5469137.1"/>
    <property type="molecule type" value="Genomic_DNA"/>
</dbReference>
<organism evidence="10 11">
    <name type="scientific">Cohnella suwonensis</name>
    <dbReference type="NCBI Taxonomy" id="696072"/>
    <lineage>
        <taxon>Bacteria</taxon>
        <taxon>Bacillati</taxon>
        <taxon>Bacillota</taxon>
        <taxon>Bacilli</taxon>
        <taxon>Bacillales</taxon>
        <taxon>Paenibacillaceae</taxon>
        <taxon>Cohnella</taxon>
    </lineage>
</organism>
<dbReference type="CDD" id="cd07346">
    <property type="entry name" value="ABC_6TM_exporters"/>
    <property type="match status" value="1"/>
</dbReference>
<feature type="domain" description="ABC transmembrane type-1" evidence="9">
    <location>
        <begin position="36"/>
        <end position="304"/>
    </location>
</feature>
<evidence type="ECO:0000259" key="8">
    <source>
        <dbReference type="PROSITE" id="PS50893"/>
    </source>
</evidence>
<keyword evidence="11" id="KW-1185">Reference proteome</keyword>
<dbReference type="GO" id="GO:0005524">
    <property type="term" value="F:ATP binding"/>
    <property type="evidence" value="ECO:0007669"/>
    <property type="project" value="UniProtKB-KW"/>
</dbReference>
<dbReference type="Pfam" id="PF00664">
    <property type="entry name" value="ABC_membrane"/>
    <property type="match status" value="1"/>
</dbReference>
<proteinExistence type="predicted"/>
<dbReference type="InterPro" id="IPR027417">
    <property type="entry name" value="P-loop_NTPase"/>
</dbReference>
<dbReference type="SMART" id="SM00382">
    <property type="entry name" value="AAA"/>
    <property type="match status" value="1"/>
</dbReference>
<dbReference type="Proteomes" id="UP001596105">
    <property type="component" value="Unassembled WGS sequence"/>
</dbReference>
<evidence type="ECO:0000256" key="7">
    <source>
        <dbReference type="SAM" id="Phobius"/>
    </source>
</evidence>
<evidence type="ECO:0000256" key="3">
    <source>
        <dbReference type="ARBA" id="ARBA00022741"/>
    </source>
</evidence>
<dbReference type="SUPFAM" id="SSF52540">
    <property type="entry name" value="P-loop containing nucleoside triphosphate hydrolases"/>
    <property type="match status" value="1"/>
</dbReference>
<keyword evidence="5 7" id="KW-1133">Transmembrane helix</keyword>
<evidence type="ECO:0000256" key="2">
    <source>
        <dbReference type="ARBA" id="ARBA00022692"/>
    </source>
</evidence>
<dbReference type="RefSeq" id="WP_209748836.1">
    <property type="nucleotide sequence ID" value="NZ_JBHSMH010000025.1"/>
</dbReference>
<dbReference type="InterPro" id="IPR003593">
    <property type="entry name" value="AAA+_ATPase"/>
</dbReference>
<protein>
    <submittedName>
        <fullName evidence="10">ABC transporter ATP-binding protein</fullName>
    </submittedName>
</protein>
<dbReference type="SUPFAM" id="SSF90123">
    <property type="entry name" value="ABC transporter transmembrane region"/>
    <property type="match status" value="1"/>
</dbReference>
<dbReference type="Gene3D" id="3.40.50.300">
    <property type="entry name" value="P-loop containing nucleotide triphosphate hydrolases"/>
    <property type="match status" value="1"/>
</dbReference>
<evidence type="ECO:0000256" key="1">
    <source>
        <dbReference type="ARBA" id="ARBA00004651"/>
    </source>
</evidence>
<keyword evidence="3" id="KW-0547">Nucleotide-binding</keyword>
<dbReference type="InterPro" id="IPR039421">
    <property type="entry name" value="Type_1_exporter"/>
</dbReference>
<reference evidence="11" key="1">
    <citation type="journal article" date="2019" name="Int. J. Syst. Evol. Microbiol.">
        <title>The Global Catalogue of Microorganisms (GCM) 10K type strain sequencing project: providing services to taxonomists for standard genome sequencing and annotation.</title>
        <authorList>
            <consortium name="The Broad Institute Genomics Platform"/>
            <consortium name="The Broad Institute Genome Sequencing Center for Infectious Disease"/>
            <person name="Wu L."/>
            <person name="Ma J."/>
        </authorList>
    </citation>
    <scope>NUCLEOTIDE SEQUENCE [LARGE SCALE GENOMIC DNA]</scope>
    <source>
        <strain evidence="11">CCUG 57113</strain>
    </source>
</reference>
<dbReference type="Gene3D" id="1.20.1560.10">
    <property type="entry name" value="ABC transporter type 1, transmembrane domain"/>
    <property type="match status" value="1"/>
</dbReference>
<feature type="transmembrane region" description="Helical" evidence="7">
    <location>
        <begin position="161"/>
        <end position="179"/>
    </location>
</feature>
<feature type="transmembrane region" description="Helical" evidence="7">
    <location>
        <begin position="57"/>
        <end position="86"/>
    </location>
</feature>
<sequence>MQSIRLFRRLMPYVRIRWHLTILAYASVFVNLTFHLLQPYVFLLLIDKLLIDGEDAWLVPLLAASGGFALGSAALGSFQAGLFRYLGIRHTLDLREVILARLRRIPMTEIERQGAGKYTALMGMDTATMGNFLNHVVMELASQWYSLLFALSIIFYIDWQLGIAAFAFIPVLLAIPRLFRKAIARNTGHVRTHNEEIGTHLYESIEGSREIRVHGLEQWEKDRNEKMYRNLVKASVKDTLYRMLSGNSGSLAVSGIVLLLYGIGSGRVLDGTMTIGMLVALVQYLNNALAPVQAMNHFVGELQAAEVSMRRIEEFLGTPEETVVQAVGSVKDEEDFYPDVDADGLDVTYGEHAILRDIGFRVKLGETAAFVGRSGSGKSTLFRAILGFMPISAGTIRLGGIPDTDWSRDFLTRRVGVVFQESFLFAGTIGENIAIGRLDATDDEIYEAAIQADLKTLIDGLPEGIHTQVGHRGAQLSGGQRQRVAIARVILQQPDVLILDEPTSALDRSTEDSVLRTLTRLMDGKITLISTHRLQTVENADTIYVMDQGRIVDSGNHKELVSRGTAAYLELLHRQRLADEEYAAQDRDGQRQVSV</sequence>
<dbReference type="Pfam" id="PF00005">
    <property type="entry name" value="ABC_tran"/>
    <property type="match status" value="1"/>
</dbReference>
<feature type="transmembrane region" description="Helical" evidence="7">
    <location>
        <begin position="20"/>
        <end position="37"/>
    </location>
</feature>
<evidence type="ECO:0000256" key="5">
    <source>
        <dbReference type="ARBA" id="ARBA00022989"/>
    </source>
</evidence>
<evidence type="ECO:0000256" key="6">
    <source>
        <dbReference type="ARBA" id="ARBA00023136"/>
    </source>
</evidence>
<keyword evidence="2 7" id="KW-0812">Transmembrane</keyword>
<dbReference type="PROSITE" id="PS50929">
    <property type="entry name" value="ABC_TM1F"/>
    <property type="match status" value="1"/>
</dbReference>
<dbReference type="InterPro" id="IPR003439">
    <property type="entry name" value="ABC_transporter-like_ATP-bd"/>
</dbReference>
<dbReference type="PROSITE" id="PS50893">
    <property type="entry name" value="ABC_TRANSPORTER_2"/>
    <property type="match status" value="1"/>
</dbReference>
<dbReference type="InterPro" id="IPR011527">
    <property type="entry name" value="ABC1_TM_dom"/>
</dbReference>
<feature type="domain" description="ABC transporter" evidence="8">
    <location>
        <begin position="340"/>
        <end position="573"/>
    </location>
</feature>
<gene>
    <name evidence="10" type="ORF">ACFPPD_10430</name>
</gene>
<evidence type="ECO:0000259" key="9">
    <source>
        <dbReference type="PROSITE" id="PS50929"/>
    </source>
</evidence>
<dbReference type="PROSITE" id="PS00211">
    <property type="entry name" value="ABC_TRANSPORTER_1"/>
    <property type="match status" value="1"/>
</dbReference>
<comment type="subcellular location">
    <subcellularLocation>
        <location evidence="1">Cell membrane</location>
        <topology evidence="1">Multi-pass membrane protein</topology>
    </subcellularLocation>
</comment>
<dbReference type="PANTHER" id="PTHR43394:SF1">
    <property type="entry name" value="ATP-BINDING CASSETTE SUB-FAMILY B MEMBER 10, MITOCHONDRIAL"/>
    <property type="match status" value="1"/>
</dbReference>